<comment type="caution">
    <text evidence="1">The sequence shown here is derived from an EMBL/GenBank/DDBJ whole genome shotgun (WGS) entry which is preliminary data.</text>
</comment>
<dbReference type="Proteomes" id="UP000240971">
    <property type="component" value="Unassembled WGS sequence"/>
</dbReference>
<evidence type="ECO:0000313" key="1">
    <source>
        <dbReference type="EMBL" id="PSL47332.1"/>
    </source>
</evidence>
<dbReference type="AlphaFoldDB" id="A0A2P8HM90"/>
<name>A0A2P8HM90_CHINA</name>
<dbReference type="RefSeq" id="WP_281261524.1">
    <property type="nucleotide sequence ID" value="NZ_PYAW01000002.1"/>
</dbReference>
<accession>A0A2P8HM90</accession>
<proteinExistence type="predicted"/>
<dbReference type="EMBL" id="PYAW01000002">
    <property type="protein sequence ID" value="PSL47332.1"/>
    <property type="molecule type" value="Genomic_DNA"/>
</dbReference>
<sequence>MNLRLLSIIGIIAILIMPCDGVKKTPAAGIALTGTWRLVVTA</sequence>
<evidence type="ECO:0000313" key="2">
    <source>
        <dbReference type="Proteomes" id="UP000240971"/>
    </source>
</evidence>
<gene>
    <name evidence="1" type="ORF">CLV51_102178</name>
</gene>
<reference evidence="1 2" key="1">
    <citation type="submission" date="2018-03" db="EMBL/GenBank/DDBJ databases">
        <title>Genomic Encyclopedia of Archaeal and Bacterial Type Strains, Phase II (KMG-II): from individual species to whole genera.</title>
        <authorList>
            <person name="Goeker M."/>
        </authorList>
    </citation>
    <scope>NUCLEOTIDE SEQUENCE [LARGE SCALE GENOMIC DNA]</scope>
    <source>
        <strain evidence="1 2">DSM 24859</strain>
    </source>
</reference>
<organism evidence="1 2">
    <name type="scientific">Chitinophaga niastensis</name>
    <dbReference type="NCBI Taxonomy" id="536980"/>
    <lineage>
        <taxon>Bacteria</taxon>
        <taxon>Pseudomonadati</taxon>
        <taxon>Bacteroidota</taxon>
        <taxon>Chitinophagia</taxon>
        <taxon>Chitinophagales</taxon>
        <taxon>Chitinophagaceae</taxon>
        <taxon>Chitinophaga</taxon>
    </lineage>
</organism>
<protein>
    <submittedName>
        <fullName evidence="1">Uncharacterized protein</fullName>
    </submittedName>
</protein>
<keyword evidence="2" id="KW-1185">Reference proteome</keyword>